<evidence type="ECO:0000313" key="2">
    <source>
        <dbReference type="EMBL" id="CAH0100706.1"/>
    </source>
</evidence>
<organism evidence="2 3">
    <name type="scientific">Daphnia galeata</name>
    <dbReference type="NCBI Taxonomy" id="27404"/>
    <lineage>
        <taxon>Eukaryota</taxon>
        <taxon>Metazoa</taxon>
        <taxon>Ecdysozoa</taxon>
        <taxon>Arthropoda</taxon>
        <taxon>Crustacea</taxon>
        <taxon>Branchiopoda</taxon>
        <taxon>Diplostraca</taxon>
        <taxon>Cladocera</taxon>
        <taxon>Anomopoda</taxon>
        <taxon>Daphniidae</taxon>
        <taxon>Daphnia</taxon>
    </lineage>
</organism>
<dbReference type="SUPFAM" id="SSF52954">
    <property type="entry name" value="Class II aaRS ABD-related"/>
    <property type="match status" value="1"/>
</dbReference>
<dbReference type="AlphaFoldDB" id="A0A8J2W0V5"/>
<name>A0A8J2W0V5_9CRUS</name>
<dbReference type="Gene3D" id="3.40.50.800">
    <property type="entry name" value="Anticodon-binding domain"/>
    <property type="match status" value="1"/>
</dbReference>
<evidence type="ECO:0000313" key="3">
    <source>
        <dbReference type="Proteomes" id="UP000789390"/>
    </source>
</evidence>
<dbReference type="InterPro" id="IPR004154">
    <property type="entry name" value="Anticodon-bd"/>
</dbReference>
<dbReference type="Pfam" id="PF03129">
    <property type="entry name" value="HGTP_anticodon"/>
    <property type="match status" value="1"/>
</dbReference>
<dbReference type="EMBL" id="CAKKLH010000044">
    <property type="protein sequence ID" value="CAH0100706.1"/>
    <property type="molecule type" value="Genomic_DNA"/>
</dbReference>
<sequence length="348" mass="39806">MNFKRVVDHCVKHKFLSPHFDKFSFLGDALQNRIEQEWIRSNVTQNSNALLINREPILNQINVELVNLFLNAQSLMGSCSSLSLASITSVEKNSRAIEDVTSLSDLIEALPQTHLNLCTLTQPAHKNDEFIRLQKTRRHWWKSYLQQPVLFNTTSSASLHETFVEQKIEFGSPALGLESFEVLKIYKPDVFADLQLNEEIKKSLMVKFQRKSSYPYLITSQVKLELAVCFFLTDAYFTRNKASVLSLHKSLAPYAVGFVVEGSPTRMIELEDLRRLMSLEFKQSRISVLPLSAPWTIAQCDARGMPYLIYLSDSTLEQGICGLRSRDTTLQEQVHVSDVVERLKKFLV</sequence>
<dbReference type="InterPro" id="IPR036621">
    <property type="entry name" value="Anticodon-bd_dom_sf"/>
</dbReference>
<comment type="caution">
    <text evidence="2">The sequence shown here is derived from an EMBL/GenBank/DDBJ whole genome shotgun (WGS) entry which is preliminary data.</text>
</comment>
<dbReference type="InterPro" id="IPR045864">
    <property type="entry name" value="aa-tRNA-synth_II/BPL/LPL"/>
</dbReference>
<accession>A0A8J2W0V5</accession>
<gene>
    <name evidence="2" type="ORF">DGAL_LOCUS2994</name>
</gene>
<feature type="domain" description="Anticodon-binding" evidence="1">
    <location>
        <begin position="295"/>
        <end position="345"/>
    </location>
</feature>
<dbReference type="Gene3D" id="3.30.930.10">
    <property type="entry name" value="Bira Bifunctional Protein, Domain 2"/>
    <property type="match status" value="1"/>
</dbReference>
<keyword evidence="3" id="KW-1185">Reference proteome</keyword>
<evidence type="ECO:0000259" key="1">
    <source>
        <dbReference type="Pfam" id="PF03129"/>
    </source>
</evidence>
<dbReference type="OrthoDB" id="5394539at2759"/>
<proteinExistence type="predicted"/>
<reference evidence="2" key="1">
    <citation type="submission" date="2021-11" db="EMBL/GenBank/DDBJ databases">
        <authorList>
            <person name="Schell T."/>
        </authorList>
    </citation>
    <scope>NUCLEOTIDE SEQUENCE</scope>
    <source>
        <strain evidence="2">M5</strain>
    </source>
</reference>
<dbReference type="Proteomes" id="UP000789390">
    <property type="component" value="Unassembled WGS sequence"/>
</dbReference>
<protein>
    <recommendedName>
        <fullName evidence="1">Anticodon-binding domain-containing protein</fullName>
    </recommendedName>
</protein>